<keyword evidence="1" id="KW-1133">Transmembrane helix</keyword>
<comment type="caution">
    <text evidence="2">The sequence shown here is derived from an EMBL/GenBank/DDBJ whole genome shotgun (WGS) entry which is preliminary data.</text>
</comment>
<reference evidence="2" key="1">
    <citation type="submission" date="2019-08" db="EMBL/GenBank/DDBJ databases">
        <authorList>
            <person name="Kucharzyk K."/>
            <person name="Murdoch R.W."/>
            <person name="Higgins S."/>
            <person name="Loffler F."/>
        </authorList>
    </citation>
    <scope>NUCLEOTIDE SEQUENCE</scope>
</reference>
<feature type="transmembrane region" description="Helical" evidence="1">
    <location>
        <begin position="76"/>
        <end position="99"/>
    </location>
</feature>
<keyword evidence="1" id="KW-0472">Membrane</keyword>
<evidence type="ECO:0000313" key="2">
    <source>
        <dbReference type="EMBL" id="MPN03462.1"/>
    </source>
</evidence>
<name>A0A645EQB8_9ZZZZ</name>
<feature type="transmembrane region" description="Helical" evidence="1">
    <location>
        <begin position="51"/>
        <end position="70"/>
    </location>
</feature>
<keyword evidence="1" id="KW-0812">Transmembrane</keyword>
<accession>A0A645EQB8</accession>
<dbReference type="EMBL" id="VSSQ01049380">
    <property type="protein sequence ID" value="MPN03462.1"/>
    <property type="molecule type" value="Genomic_DNA"/>
</dbReference>
<organism evidence="2">
    <name type="scientific">bioreactor metagenome</name>
    <dbReference type="NCBI Taxonomy" id="1076179"/>
    <lineage>
        <taxon>unclassified sequences</taxon>
        <taxon>metagenomes</taxon>
        <taxon>ecological metagenomes</taxon>
    </lineage>
</organism>
<protein>
    <submittedName>
        <fullName evidence="2">Uncharacterized protein</fullName>
    </submittedName>
</protein>
<sequence>MEQNRKYNYTYTAQNADERKEVERIRNAYLSPEENKLERLRRLNARVYQQGMVASMSVGIIGTLILGVGMTCVLVWGQMVLGVIVGIVGLAILGVAYPLNKKLVNQRKAELGPEIIQLSNELLNDQ</sequence>
<dbReference type="AlphaFoldDB" id="A0A645EQB8"/>
<proteinExistence type="predicted"/>
<gene>
    <name evidence="2" type="ORF">SDC9_150692</name>
</gene>
<evidence type="ECO:0000256" key="1">
    <source>
        <dbReference type="SAM" id="Phobius"/>
    </source>
</evidence>